<feature type="region of interest" description="Disordered" evidence="1">
    <location>
        <begin position="36"/>
        <end position="69"/>
    </location>
</feature>
<name>A0ABT0A6P9_9GAMM</name>
<keyword evidence="2" id="KW-0732">Signal</keyword>
<organism evidence="4 5">
    <name type="scientific">Cognatiluteimonas sedimenti</name>
    <dbReference type="NCBI Taxonomy" id="2927791"/>
    <lineage>
        <taxon>Bacteria</taxon>
        <taxon>Pseudomonadati</taxon>
        <taxon>Pseudomonadota</taxon>
        <taxon>Gammaproteobacteria</taxon>
        <taxon>Lysobacterales</taxon>
        <taxon>Lysobacteraceae</taxon>
        <taxon>Cognatiluteimonas</taxon>
    </lineage>
</organism>
<feature type="compositionally biased region" description="Polar residues" evidence="1">
    <location>
        <begin position="36"/>
        <end position="54"/>
    </location>
</feature>
<accession>A0ABT0A6P9</accession>
<dbReference type="EMBL" id="JALGCL010000005">
    <property type="protein sequence ID" value="MCJ0826665.1"/>
    <property type="molecule type" value="Genomic_DNA"/>
</dbReference>
<feature type="chain" id="PRO_5045483814" evidence="2">
    <location>
        <begin position="23"/>
        <end position="139"/>
    </location>
</feature>
<protein>
    <submittedName>
        <fullName evidence="4">DUF4124 domain-containing protein</fullName>
    </submittedName>
</protein>
<reference evidence="4 5" key="1">
    <citation type="submission" date="2022-03" db="EMBL/GenBank/DDBJ databases">
        <title>Luteimonas soily sp. nov., a novel bacterium isolated from the soil.</title>
        <authorList>
            <person name="Zhang X."/>
        </authorList>
    </citation>
    <scope>NUCLEOTIDE SEQUENCE [LARGE SCALE GENOMIC DNA]</scope>
    <source>
        <strain evidence="4 5">50</strain>
    </source>
</reference>
<dbReference type="InterPro" id="IPR025392">
    <property type="entry name" value="DUF4124"/>
</dbReference>
<dbReference type="RefSeq" id="WP_243322397.1">
    <property type="nucleotide sequence ID" value="NZ_JALGCL010000005.1"/>
</dbReference>
<feature type="signal peptide" evidence="2">
    <location>
        <begin position="1"/>
        <end position="22"/>
    </location>
</feature>
<evidence type="ECO:0000256" key="2">
    <source>
        <dbReference type="SAM" id="SignalP"/>
    </source>
</evidence>
<comment type="caution">
    <text evidence="4">The sequence shown here is derived from an EMBL/GenBank/DDBJ whole genome shotgun (WGS) entry which is preliminary data.</text>
</comment>
<evidence type="ECO:0000259" key="3">
    <source>
        <dbReference type="Pfam" id="PF13511"/>
    </source>
</evidence>
<evidence type="ECO:0000313" key="4">
    <source>
        <dbReference type="EMBL" id="MCJ0826665.1"/>
    </source>
</evidence>
<evidence type="ECO:0000313" key="5">
    <source>
        <dbReference type="Proteomes" id="UP001165423"/>
    </source>
</evidence>
<proteinExistence type="predicted"/>
<keyword evidence="5" id="KW-1185">Reference proteome</keyword>
<dbReference type="Pfam" id="PF13511">
    <property type="entry name" value="DUF4124"/>
    <property type="match status" value="1"/>
</dbReference>
<dbReference type="Proteomes" id="UP001165423">
    <property type="component" value="Unassembled WGS sequence"/>
</dbReference>
<evidence type="ECO:0000256" key="1">
    <source>
        <dbReference type="SAM" id="MobiDB-lite"/>
    </source>
</evidence>
<feature type="domain" description="DUF4124" evidence="3">
    <location>
        <begin position="13"/>
        <end position="68"/>
    </location>
</feature>
<feature type="compositionally biased region" description="Low complexity" evidence="1">
    <location>
        <begin position="57"/>
        <end position="66"/>
    </location>
</feature>
<gene>
    <name evidence="4" type="ORF">MQC88_12000</name>
</gene>
<sequence length="139" mass="14383">MSPSRLLLAAAMLASAAMPLSAQSVYQWKDANGVTQYSSTPPASGTFKQRSINTHGAPETATAAAKPAEDKACETARKNINLLKGDAALQVDSDGDGKPDKTLSDDDRTNQLQLAQATLNVKCPGTHASANAEAAADGR</sequence>